<dbReference type="AlphaFoldDB" id="A0AAN6NMY7"/>
<comment type="caution">
    <text evidence="2">The sequence shown here is derived from an EMBL/GenBank/DDBJ whole genome shotgun (WGS) entry which is preliminary data.</text>
</comment>
<reference evidence="2" key="1">
    <citation type="journal article" date="2023" name="Mol. Phylogenet. Evol.">
        <title>Genome-scale phylogeny and comparative genomics of the fungal order Sordariales.</title>
        <authorList>
            <person name="Hensen N."/>
            <person name="Bonometti L."/>
            <person name="Westerberg I."/>
            <person name="Brannstrom I.O."/>
            <person name="Guillou S."/>
            <person name="Cros-Aarteil S."/>
            <person name="Calhoun S."/>
            <person name="Haridas S."/>
            <person name="Kuo A."/>
            <person name="Mondo S."/>
            <person name="Pangilinan J."/>
            <person name="Riley R."/>
            <person name="LaButti K."/>
            <person name="Andreopoulos B."/>
            <person name="Lipzen A."/>
            <person name="Chen C."/>
            <person name="Yan M."/>
            <person name="Daum C."/>
            <person name="Ng V."/>
            <person name="Clum A."/>
            <person name="Steindorff A."/>
            <person name="Ohm R.A."/>
            <person name="Martin F."/>
            <person name="Silar P."/>
            <person name="Natvig D.O."/>
            <person name="Lalanne C."/>
            <person name="Gautier V."/>
            <person name="Ament-Velasquez S.L."/>
            <person name="Kruys A."/>
            <person name="Hutchinson M.I."/>
            <person name="Powell A.J."/>
            <person name="Barry K."/>
            <person name="Miller A.N."/>
            <person name="Grigoriev I.V."/>
            <person name="Debuchy R."/>
            <person name="Gladieux P."/>
            <person name="Hiltunen Thoren M."/>
            <person name="Johannesson H."/>
        </authorList>
    </citation>
    <scope>NUCLEOTIDE SEQUENCE</scope>
    <source>
        <strain evidence="2">CBS 626.80</strain>
    </source>
</reference>
<evidence type="ECO:0000313" key="3">
    <source>
        <dbReference type="Proteomes" id="UP001303222"/>
    </source>
</evidence>
<keyword evidence="3" id="KW-1185">Reference proteome</keyword>
<proteinExistence type="predicted"/>
<accession>A0AAN6NMY7</accession>
<name>A0AAN6NMY7_9PEZI</name>
<reference evidence="2" key="2">
    <citation type="submission" date="2023-06" db="EMBL/GenBank/DDBJ databases">
        <authorList>
            <consortium name="Lawrence Berkeley National Laboratory"/>
            <person name="Mondo S.J."/>
            <person name="Hensen N."/>
            <person name="Bonometti L."/>
            <person name="Westerberg I."/>
            <person name="Brannstrom I.O."/>
            <person name="Guillou S."/>
            <person name="Cros-Aarteil S."/>
            <person name="Calhoun S."/>
            <person name="Haridas S."/>
            <person name="Kuo A."/>
            <person name="Pangilinan J."/>
            <person name="Riley R."/>
            <person name="Labutti K."/>
            <person name="Andreopoulos B."/>
            <person name="Lipzen A."/>
            <person name="Chen C."/>
            <person name="Yanf M."/>
            <person name="Daum C."/>
            <person name="Ng V."/>
            <person name="Clum A."/>
            <person name="Steindorff A."/>
            <person name="Ohm R."/>
            <person name="Martin F."/>
            <person name="Silar P."/>
            <person name="Natvig D."/>
            <person name="Lalanne C."/>
            <person name="Gautier V."/>
            <person name="Ament-Velasquez S.L."/>
            <person name="Kruys A."/>
            <person name="Hutchinson M.I."/>
            <person name="Powell A.J."/>
            <person name="Barry K."/>
            <person name="Miller A.N."/>
            <person name="Grigoriev I.V."/>
            <person name="Debuchy R."/>
            <person name="Gladieux P."/>
            <person name="Thoren M.H."/>
            <person name="Johannesson H."/>
        </authorList>
    </citation>
    <scope>NUCLEOTIDE SEQUENCE</scope>
    <source>
        <strain evidence="2">CBS 626.80</strain>
    </source>
</reference>
<dbReference type="Proteomes" id="UP001303222">
    <property type="component" value="Unassembled WGS sequence"/>
</dbReference>
<protein>
    <submittedName>
        <fullName evidence="2">Uncharacterized protein</fullName>
    </submittedName>
</protein>
<gene>
    <name evidence="2" type="ORF">QBC32DRAFT_318443</name>
</gene>
<evidence type="ECO:0000313" key="2">
    <source>
        <dbReference type="EMBL" id="KAK3947818.1"/>
    </source>
</evidence>
<feature type="region of interest" description="Disordered" evidence="1">
    <location>
        <begin position="101"/>
        <end position="126"/>
    </location>
</feature>
<organism evidence="2 3">
    <name type="scientific">Pseudoneurospora amorphoporcata</name>
    <dbReference type="NCBI Taxonomy" id="241081"/>
    <lineage>
        <taxon>Eukaryota</taxon>
        <taxon>Fungi</taxon>
        <taxon>Dikarya</taxon>
        <taxon>Ascomycota</taxon>
        <taxon>Pezizomycotina</taxon>
        <taxon>Sordariomycetes</taxon>
        <taxon>Sordariomycetidae</taxon>
        <taxon>Sordariales</taxon>
        <taxon>Sordariaceae</taxon>
        <taxon>Pseudoneurospora</taxon>
    </lineage>
</organism>
<dbReference type="EMBL" id="MU859310">
    <property type="protein sequence ID" value="KAK3947818.1"/>
    <property type="molecule type" value="Genomic_DNA"/>
</dbReference>
<sequence length="126" mass="14755">MLVYVWQQMSTTESSYVPERSFANLLEQYRSTRRVRWGHYLEARNKAIQAEALRLGRPEKDIVLPLYWALSGDRPKPITPWIYNLPTQHIVEEVISAFVTGKEPPIKPEEDEGEDELPILEEEEED</sequence>
<feature type="compositionally biased region" description="Acidic residues" evidence="1">
    <location>
        <begin position="109"/>
        <end position="126"/>
    </location>
</feature>
<evidence type="ECO:0000256" key="1">
    <source>
        <dbReference type="SAM" id="MobiDB-lite"/>
    </source>
</evidence>